<reference evidence="1" key="1">
    <citation type="journal article" date="2021" name="Proc. Natl. Acad. Sci. U.S.A.">
        <title>A Catalog of Tens of Thousands of Viruses from Human Metagenomes Reveals Hidden Associations with Chronic Diseases.</title>
        <authorList>
            <person name="Tisza M.J."/>
            <person name="Buck C.B."/>
        </authorList>
    </citation>
    <scope>NUCLEOTIDE SEQUENCE</scope>
    <source>
        <strain evidence="1">Ctiu99</strain>
    </source>
</reference>
<accession>A0A8S5NV40</accession>
<name>A0A8S5NV40_9CAUD</name>
<evidence type="ECO:0000313" key="1">
    <source>
        <dbReference type="EMBL" id="DAD98252.1"/>
    </source>
</evidence>
<proteinExistence type="predicted"/>
<organism evidence="1">
    <name type="scientific">Myoviridae sp. ctiu99</name>
    <dbReference type="NCBI Taxonomy" id="2825158"/>
    <lineage>
        <taxon>Viruses</taxon>
        <taxon>Duplodnaviria</taxon>
        <taxon>Heunggongvirae</taxon>
        <taxon>Uroviricota</taxon>
        <taxon>Caudoviricetes</taxon>
    </lineage>
</organism>
<protein>
    <submittedName>
        <fullName evidence="1">Uncharacterized protein</fullName>
    </submittedName>
</protein>
<dbReference type="EMBL" id="BK015257">
    <property type="protein sequence ID" value="DAD98252.1"/>
    <property type="molecule type" value="Genomic_DNA"/>
</dbReference>
<sequence length="139" mass="15817">MKKFILTTLFCILSLTTVFAANDIYGSYWNGNRNYPIINGRMGTGWYLDKSSIVILKNDPDGLAFAENIITVNVKTQAFSTSTVWLYKPSTSYNTAYIKYNKEDSWNKLDLSNTAGYNLFARNAFFAGWEAITGYPYHL</sequence>